<gene>
    <name evidence="3" type="ORF">F4Y08_08585</name>
</gene>
<dbReference type="InterPro" id="IPR002881">
    <property type="entry name" value="DUF58"/>
</dbReference>
<feature type="domain" description="DUF58" evidence="2">
    <location>
        <begin position="199"/>
        <end position="360"/>
    </location>
</feature>
<keyword evidence="1" id="KW-0812">Transmembrane</keyword>
<accession>A0A6B1DUK9</accession>
<organism evidence="3">
    <name type="scientific">Caldilineaceae bacterium SB0662_bin_9</name>
    <dbReference type="NCBI Taxonomy" id="2605258"/>
    <lineage>
        <taxon>Bacteria</taxon>
        <taxon>Bacillati</taxon>
        <taxon>Chloroflexota</taxon>
        <taxon>Caldilineae</taxon>
        <taxon>Caldilineales</taxon>
        <taxon>Caldilineaceae</taxon>
    </lineage>
</organism>
<protein>
    <submittedName>
        <fullName evidence="3">DUF58 domain-containing protein</fullName>
    </submittedName>
</protein>
<feature type="transmembrane region" description="Helical" evidence="1">
    <location>
        <begin position="7"/>
        <end position="25"/>
    </location>
</feature>
<dbReference type="PANTHER" id="PTHR34351">
    <property type="entry name" value="SLR1927 PROTEIN-RELATED"/>
    <property type="match status" value="1"/>
</dbReference>
<name>A0A6B1DUK9_9CHLR</name>
<sequence length="431" mass="48429">MPEDQGLPRLFAVVVVATAALLAGLATVQGFVLALAIPPLVLVGWALWQAPRRLNLDVRRHLDQDRVAQGEHIRTVLTVEDREEALEHALVEQPFPAGLGKRDGEHEGWLRLEPGRASRLEHRLEGARGYYVLPPLRIAASDPFGLFNVTETYDPLNRLFVLPRAIKIPTMAIQARRTRVYPGLIPARKGGPGVEFFGLREYQAGDSWRWLNHRATARSDTTLFVNEFQLERAIDIGLILDIRAVTNVFTGDRSILEFSIQATASLADTLLAYGNRVGLFLYGGSIDWTFPGSGKQQYEKILRTLARAKVETSQIFNRLDYVPARLFPHRSLLLLISPLHPDDHAELLKLRARGYQVIVVSPDPIAFEESLLEDDEERELAARLAALERTHLTGRLLRGGIRVTMWDTRQPFSEAARGIFGHPHQIQALRI</sequence>
<comment type="caution">
    <text evidence="3">The sequence shown here is derived from an EMBL/GenBank/DDBJ whole genome shotgun (WGS) entry which is preliminary data.</text>
</comment>
<keyword evidence="1" id="KW-1133">Transmembrane helix</keyword>
<keyword evidence="1" id="KW-0472">Membrane</keyword>
<proteinExistence type="predicted"/>
<dbReference type="EMBL" id="VXPY01000059">
    <property type="protein sequence ID" value="MYD90373.1"/>
    <property type="molecule type" value="Genomic_DNA"/>
</dbReference>
<evidence type="ECO:0000313" key="3">
    <source>
        <dbReference type="EMBL" id="MYD90373.1"/>
    </source>
</evidence>
<evidence type="ECO:0000256" key="1">
    <source>
        <dbReference type="SAM" id="Phobius"/>
    </source>
</evidence>
<dbReference type="AlphaFoldDB" id="A0A6B1DUK9"/>
<reference evidence="3" key="1">
    <citation type="submission" date="2019-09" db="EMBL/GenBank/DDBJ databases">
        <title>Characterisation of the sponge microbiome using genome-centric metagenomics.</title>
        <authorList>
            <person name="Engelberts J.P."/>
            <person name="Robbins S.J."/>
            <person name="De Goeij J.M."/>
            <person name="Aranda M."/>
            <person name="Bell S.C."/>
            <person name="Webster N.S."/>
        </authorList>
    </citation>
    <scope>NUCLEOTIDE SEQUENCE</scope>
    <source>
        <strain evidence="3">SB0662_bin_9</strain>
    </source>
</reference>
<dbReference type="Pfam" id="PF01882">
    <property type="entry name" value="DUF58"/>
    <property type="match status" value="1"/>
</dbReference>
<evidence type="ECO:0000259" key="2">
    <source>
        <dbReference type="Pfam" id="PF01882"/>
    </source>
</evidence>